<proteinExistence type="predicted"/>
<keyword evidence="1" id="KW-0732">Signal</keyword>
<dbReference type="EMBL" id="CP030085">
    <property type="protein sequence ID" value="AWW49978.1"/>
    <property type="molecule type" value="Genomic_DNA"/>
</dbReference>
<sequence>MNLLQRTSTLAWVLAITACAAPLGYETGNSISTPNPLPTVRAPQVGQEWVYSKKNVFNGKELGIITERVSSVGAQITITRTTADGGQLPSEIQGPWGMISTDPHWTRVISYSPAIPLWPQNLSGNSSKQANTKYQITGYDGNFYNWNLYMSSNGWQQITVPAGTFTALRFQNLIYFENADPNKVDCVRKETIWFAPQIGRWVARESTGSCKIQGQINNESLEDTTQWQLQSYK</sequence>
<protein>
    <submittedName>
        <fullName evidence="2">Uncharacterized protein</fullName>
    </submittedName>
</protein>
<dbReference type="AlphaFoldDB" id="A0A2Z4JSY1"/>
<name>A0A2Z4JSY1_9BURK</name>
<organism evidence="2 3">
    <name type="scientific">Polynucleobacter paneuropaeus</name>
    <dbReference type="NCBI Taxonomy" id="2527775"/>
    <lineage>
        <taxon>Bacteria</taxon>
        <taxon>Pseudomonadati</taxon>
        <taxon>Pseudomonadota</taxon>
        <taxon>Betaproteobacteria</taxon>
        <taxon>Burkholderiales</taxon>
        <taxon>Burkholderiaceae</taxon>
        <taxon>Polynucleobacter</taxon>
    </lineage>
</organism>
<accession>A0A2Z4JSY1</accession>
<reference evidence="3" key="1">
    <citation type="submission" date="2018-06" db="EMBL/GenBank/DDBJ databases">
        <title>Description of a new Polynucleobacter species.</title>
        <authorList>
            <person name="Hahn M.W."/>
        </authorList>
    </citation>
    <scope>NUCLEOTIDE SEQUENCE [LARGE SCALE GENOMIC DNA]</scope>
    <source>
        <strain evidence="3">MG-25-Pas1-D2</strain>
    </source>
</reference>
<evidence type="ECO:0000256" key="1">
    <source>
        <dbReference type="SAM" id="SignalP"/>
    </source>
</evidence>
<gene>
    <name evidence="2" type="ORF">Pas1_06045</name>
</gene>
<feature type="signal peptide" evidence="1">
    <location>
        <begin position="1"/>
        <end position="20"/>
    </location>
</feature>
<feature type="chain" id="PRO_5016284265" evidence="1">
    <location>
        <begin position="21"/>
        <end position="233"/>
    </location>
</feature>
<dbReference type="Gene3D" id="2.40.360.20">
    <property type="match status" value="1"/>
</dbReference>
<dbReference type="RefSeq" id="WP_112294771.1">
    <property type="nucleotide sequence ID" value="NZ_CBCSBS010000001.1"/>
</dbReference>
<evidence type="ECO:0000313" key="2">
    <source>
        <dbReference type="EMBL" id="AWW49978.1"/>
    </source>
</evidence>
<dbReference type="PROSITE" id="PS51257">
    <property type="entry name" value="PROKAR_LIPOPROTEIN"/>
    <property type="match status" value="1"/>
</dbReference>
<evidence type="ECO:0000313" key="3">
    <source>
        <dbReference type="Proteomes" id="UP000248592"/>
    </source>
</evidence>
<dbReference type="Proteomes" id="UP000248592">
    <property type="component" value="Chromosome"/>
</dbReference>
<dbReference type="OrthoDB" id="574237at2"/>